<feature type="domain" description="ABC transporter" evidence="14">
    <location>
        <begin position="335"/>
        <end position="630"/>
    </location>
</feature>
<evidence type="ECO:0000256" key="13">
    <source>
        <dbReference type="ARBA" id="ARBA00042156"/>
    </source>
</evidence>
<keyword evidence="16" id="KW-1185">Reference proteome</keyword>
<protein>
    <recommendedName>
        <fullName evidence="12">UvrABC system protein A</fullName>
    </recommendedName>
    <alternativeName>
        <fullName evidence="13">Excinuclease ABC subunit A</fullName>
    </alternativeName>
</protein>
<dbReference type="Pfam" id="PF00005">
    <property type="entry name" value="ABC_tran"/>
    <property type="match status" value="1"/>
</dbReference>
<gene>
    <name evidence="15" type="ORF">GCM10009827_053280</name>
</gene>
<sequence>MSRINVVGARQNNLRDITVDIPKHAITVFTGVSGSGKTSLVFDTIAAEAQRQLNETFTAFARTRTPRYDRPDVDAIHNLSPAVIVDQKRLGGTARSTVGTATDINPTLRHLYATHAHPRPANARSLSFNDPQGMCPTCHGLGCPTCHHTRLNDTARASRINGYTIADLTAMETTELDAVLRLLTDDTNTHHITAVRDRLDHLIDIGLGHLTLDRQTSTLSGGESQRVKLVRHLGSSLVDMLYILDEPSIGLHAHDITRLLELLRRLRDKGNTVLVVEHDRDVIETADHIIDLGPEAGTHGGRVVYQGTLEALPYARTLTGRHLRHRLALNTNPRTPTGTLTITDAHTNNLKHVTVDIPTGVLTAITGIAGSGKSTLITSDLLAQHPAATVIDQTAPATSTRSTPATYTRIMDPLRTLFAHATGAPAALFSPNSKGACPTCHGTGTTHTTLAFLETLKTTCTDCHGHRFRPETLHHRLRGKTIADVLAMTVEQATDFLTEHTIQPALHALTDVGLDYLTLGQPLNTLSGGECQRLKLATHLNTANTTYVMDEPTTGLHMSDITHLLNLMDHLVDHGNTVIVIEHHLDVIKSADWVIDLGPDAGHRGGMVIFEGTPEQLTHATGSHTADALRRDLAAS</sequence>
<keyword evidence="4" id="KW-0547">Nucleotide-binding</keyword>
<dbReference type="Gene3D" id="3.40.50.300">
    <property type="entry name" value="P-loop containing nucleotide triphosphate hydrolases"/>
    <property type="match status" value="3"/>
</dbReference>
<evidence type="ECO:0000256" key="6">
    <source>
        <dbReference type="ARBA" id="ARBA00022769"/>
    </source>
</evidence>
<dbReference type="Proteomes" id="UP001501470">
    <property type="component" value="Unassembled WGS sequence"/>
</dbReference>
<dbReference type="PROSITE" id="PS50893">
    <property type="entry name" value="ABC_TRANSPORTER_2"/>
    <property type="match status" value="2"/>
</dbReference>
<feature type="domain" description="ABC transporter" evidence="14">
    <location>
        <begin position="1"/>
        <end position="319"/>
    </location>
</feature>
<evidence type="ECO:0000256" key="12">
    <source>
        <dbReference type="ARBA" id="ARBA00039316"/>
    </source>
</evidence>
<keyword evidence="5" id="KW-0227">DNA damage</keyword>
<comment type="subcellular location">
    <subcellularLocation>
        <location evidence="1">Cytoplasm</location>
    </subcellularLocation>
</comment>
<dbReference type="PANTHER" id="PTHR43152">
    <property type="entry name" value="UVRABC SYSTEM PROTEIN A"/>
    <property type="match status" value="1"/>
</dbReference>
<keyword evidence="10" id="KW-0234">DNA repair</keyword>
<keyword evidence="8" id="KW-0267">Excision nuclease</keyword>
<evidence type="ECO:0000256" key="8">
    <source>
        <dbReference type="ARBA" id="ARBA00022881"/>
    </source>
</evidence>
<dbReference type="RefSeq" id="WP_344504840.1">
    <property type="nucleotide sequence ID" value="NZ_BAAAQD010000011.1"/>
</dbReference>
<evidence type="ECO:0000313" key="15">
    <source>
        <dbReference type="EMBL" id="GAA1529370.1"/>
    </source>
</evidence>
<evidence type="ECO:0000256" key="10">
    <source>
        <dbReference type="ARBA" id="ARBA00023204"/>
    </source>
</evidence>
<reference evidence="15 16" key="1">
    <citation type="journal article" date="2019" name="Int. J. Syst. Evol. Microbiol.">
        <title>The Global Catalogue of Microorganisms (GCM) 10K type strain sequencing project: providing services to taxonomists for standard genome sequencing and annotation.</title>
        <authorList>
            <consortium name="The Broad Institute Genomics Platform"/>
            <consortium name="The Broad Institute Genome Sequencing Center for Infectious Disease"/>
            <person name="Wu L."/>
            <person name="Ma J."/>
        </authorList>
    </citation>
    <scope>NUCLEOTIDE SEQUENCE [LARGE SCALE GENOMIC DNA]</scope>
    <source>
        <strain evidence="15 16">JCM 15933</strain>
    </source>
</reference>
<evidence type="ECO:0000256" key="3">
    <source>
        <dbReference type="ARBA" id="ARBA00022737"/>
    </source>
</evidence>
<keyword evidence="2" id="KW-0963">Cytoplasm</keyword>
<organism evidence="15 16">
    <name type="scientific">Dactylosporangium maewongense</name>
    <dbReference type="NCBI Taxonomy" id="634393"/>
    <lineage>
        <taxon>Bacteria</taxon>
        <taxon>Bacillati</taxon>
        <taxon>Actinomycetota</taxon>
        <taxon>Actinomycetes</taxon>
        <taxon>Micromonosporales</taxon>
        <taxon>Micromonosporaceae</taxon>
        <taxon>Dactylosporangium</taxon>
    </lineage>
</organism>
<evidence type="ECO:0000259" key="14">
    <source>
        <dbReference type="PROSITE" id="PS50893"/>
    </source>
</evidence>
<dbReference type="CDD" id="cd03270">
    <property type="entry name" value="ABC_UvrA_I"/>
    <property type="match status" value="1"/>
</dbReference>
<dbReference type="PANTHER" id="PTHR43152:SF3">
    <property type="entry name" value="UVRABC SYSTEM PROTEIN A"/>
    <property type="match status" value="1"/>
</dbReference>
<accession>A0ABN2AYL8</accession>
<evidence type="ECO:0000256" key="2">
    <source>
        <dbReference type="ARBA" id="ARBA00022490"/>
    </source>
</evidence>
<dbReference type="InterPro" id="IPR027417">
    <property type="entry name" value="P-loop_NTPase"/>
</dbReference>
<evidence type="ECO:0000256" key="5">
    <source>
        <dbReference type="ARBA" id="ARBA00022763"/>
    </source>
</evidence>
<dbReference type="InterPro" id="IPR003439">
    <property type="entry name" value="ABC_transporter-like_ATP-bd"/>
</dbReference>
<evidence type="ECO:0000313" key="16">
    <source>
        <dbReference type="Proteomes" id="UP001501470"/>
    </source>
</evidence>
<evidence type="ECO:0000256" key="9">
    <source>
        <dbReference type="ARBA" id="ARBA00023125"/>
    </source>
</evidence>
<keyword evidence="6" id="KW-0228">DNA excision</keyword>
<keyword evidence="7" id="KW-0067">ATP-binding</keyword>
<evidence type="ECO:0000256" key="7">
    <source>
        <dbReference type="ARBA" id="ARBA00022840"/>
    </source>
</evidence>
<dbReference type="Gene3D" id="1.20.1580.10">
    <property type="entry name" value="ABC transporter ATPase like domain"/>
    <property type="match status" value="3"/>
</dbReference>
<keyword evidence="9" id="KW-0238">DNA-binding</keyword>
<evidence type="ECO:0000256" key="11">
    <source>
        <dbReference type="ARBA" id="ARBA00038000"/>
    </source>
</evidence>
<comment type="similarity">
    <text evidence="11">Belongs to the ABC transporter superfamily. UvrA family.</text>
</comment>
<evidence type="ECO:0000256" key="1">
    <source>
        <dbReference type="ARBA" id="ARBA00004496"/>
    </source>
</evidence>
<keyword evidence="3" id="KW-0677">Repeat</keyword>
<proteinExistence type="inferred from homology"/>
<evidence type="ECO:0000256" key="4">
    <source>
        <dbReference type="ARBA" id="ARBA00022741"/>
    </source>
</evidence>
<comment type="caution">
    <text evidence="15">The sequence shown here is derived from an EMBL/GenBank/DDBJ whole genome shotgun (WGS) entry which is preliminary data.</text>
</comment>
<dbReference type="SUPFAM" id="SSF52540">
    <property type="entry name" value="P-loop containing nucleoside triphosphate hydrolases"/>
    <property type="match status" value="2"/>
</dbReference>
<dbReference type="EMBL" id="BAAAQD010000011">
    <property type="protein sequence ID" value="GAA1529370.1"/>
    <property type="molecule type" value="Genomic_DNA"/>
</dbReference>
<name>A0ABN2AYL8_9ACTN</name>